<evidence type="ECO:0000313" key="1">
    <source>
        <dbReference type="EMBL" id="JAH48109.1"/>
    </source>
</evidence>
<name>A0A0E9T3B1_ANGAN</name>
<organism evidence="1">
    <name type="scientific">Anguilla anguilla</name>
    <name type="common">European freshwater eel</name>
    <name type="synonym">Muraena anguilla</name>
    <dbReference type="NCBI Taxonomy" id="7936"/>
    <lineage>
        <taxon>Eukaryota</taxon>
        <taxon>Metazoa</taxon>
        <taxon>Chordata</taxon>
        <taxon>Craniata</taxon>
        <taxon>Vertebrata</taxon>
        <taxon>Euteleostomi</taxon>
        <taxon>Actinopterygii</taxon>
        <taxon>Neopterygii</taxon>
        <taxon>Teleostei</taxon>
        <taxon>Anguilliformes</taxon>
        <taxon>Anguillidae</taxon>
        <taxon>Anguilla</taxon>
    </lineage>
</organism>
<dbReference type="EMBL" id="GBXM01060468">
    <property type="protein sequence ID" value="JAH48109.1"/>
    <property type="molecule type" value="Transcribed_RNA"/>
</dbReference>
<dbReference type="AlphaFoldDB" id="A0A0E9T3B1"/>
<accession>A0A0E9T3B1</accession>
<reference evidence="1" key="2">
    <citation type="journal article" date="2015" name="Fish Shellfish Immunol.">
        <title>Early steps in the European eel (Anguilla anguilla)-Vibrio vulnificus interaction in the gills: Role of the RtxA13 toxin.</title>
        <authorList>
            <person name="Callol A."/>
            <person name="Pajuelo D."/>
            <person name="Ebbesson L."/>
            <person name="Teles M."/>
            <person name="MacKenzie S."/>
            <person name="Amaro C."/>
        </authorList>
    </citation>
    <scope>NUCLEOTIDE SEQUENCE</scope>
</reference>
<reference evidence="1" key="1">
    <citation type="submission" date="2014-11" db="EMBL/GenBank/DDBJ databases">
        <authorList>
            <person name="Amaro Gonzalez C."/>
        </authorList>
    </citation>
    <scope>NUCLEOTIDE SEQUENCE</scope>
</reference>
<protein>
    <submittedName>
        <fullName evidence="1">Uncharacterized protein</fullName>
    </submittedName>
</protein>
<proteinExistence type="predicted"/>
<sequence>MCGYWRRWHTPVANLPHGYTPVVNLPHGYTPVAKVATQLHT</sequence>